<dbReference type="Pfam" id="PF00496">
    <property type="entry name" value="SBP_bac_5"/>
    <property type="match status" value="1"/>
</dbReference>
<reference evidence="6 7" key="1">
    <citation type="submission" date="2019-06" db="EMBL/GenBank/DDBJ databases">
        <title>Genomic Encyclopedia of Type Strains, Phase IV (KMG-V): Genome sequencing to study the core and pangenomes of soil and plant-associated prokaryotes.</title>
        <authorList>
            <person name="Whitman W."/>
        </authorList>
    </citation>
    <scope>NUCLEOTIDE SEQUENCE [LARGE SCALE GENOMIC DNA]</scope>
    <source>
        <strain evidence="6 7">BR 11622</strain>
    </source>
</reference>
<dbReference type="PANTHER" id="PTHR30290:SF9">
    <property type="entry name" value="OLIGOPEPTIDE-BINDING PROTEIN APPA"/>
    <property type="match status" value="1"/>
</dbReference>
<keyword evidence="3" id="KW-0813">Transport</keyword>
<feature type="domain" description="Solute-binding protein family 5" evidence="5">
    <location>
        <begin position="114"/>
        <end position="433"/>
    </location>
</feature>
<accession>A0A560HAZ6</accession>
<evidence type="ECO:0000256" key="2">
    <source>
        <dbReference type="ARBA" id="ARBA00005695"/>
    </source>
</evidence>
<dbReference type="EMBL" id="VITR01000005">
    <property type="protein sequence ID" value="TWB43515.1"/>
    <property type="molecule type" value="Genomic_DNA"/>
</dbReference>
<comment type="similarity">
    <text evidence="2">Belongs to the bacterial solute-binding protein 5 family.</text>
</comment>
<keyword evidence="4" id="KW-0732">Signal</keyword>
<evidence type="ECO:0000313" key="6">
    <source>
        <dbReference type="EMBL" id="TWB43515.1"/>
    </source>
</evidence>
<comment type="caution">
    <text evidence="6">The sequence shown here is derived from an EMBL/GenBank/DDBJ whole genome shotgun (WGS) entry which is preliminary data.</text>
</comment>
<dbReference type="Gene3D" id="3.10.105.10">
    <property type="entry name" value="Dipeptide-binding Protein, Domain 3"/>
    <property type="match status" value="1"/>
</dbReference>
<proteinExistence type="inferred from homology"/>
<protein>
    <submittedName>
        <fullName evidence="6">Peptide/nickel transport system substrate-binding protein</fullName>
    </submittedName>
</protein>
<dbReference type="GO" id="GO:0043190">
    <property type="term" value="C:ATP-binding cassette (ABC) transporter complex"/>
    <property type="evidence" value="ECO:0007669"/>
    <property type="project" value="InterPro"/>
</dbReference>
<dbReference type="Proteomes" id="UP000315751">
    <property type="component" value="Unassembled WGS sequence"/>
</dbReference>
<evidence type="ECO:0000256" key="4">
    <source>
        <dbReference type="ARBA" id="ARBA00022729"/>
    </source>
</evidence>
<evidence type="ECO:0000313" key="7">
    <source>
        <dbReference type="Proteomes" id="UP000315751"/>
    </source>
</evidence>
<evidence type="ECO:0000256" key="3">
    <source>
        <dbReference type="ARBA" id="ARBA00022448"/>
    </source>
</evidence>
<dbReference type="InterPro" id="IPR000914">
    <property type="entry name" value="SBP_5_dom"/>
</dbReference>
<organism evidence="6 7">
    <name type="scientific">Nitrospirillum amazonense</name>
    <dbReference type="NCBI Taxonomy" id="28077"/>
    <lineage>
        <taxon>Bacteria</taxon>
        <taxon>Pseudomonadati</taxon>
        <taxon>Pseudomonadota</taxon>
        <taxon>Alphaproteobacteria</taxon>
        <taxon>Rhodospirillales</taxon>
        <taxon>Azospirillaceae</taxon>
        <taxon>Nitrospirillum</taxon>
    </lineage>
</organism>
<sequence length="564" mass="62899">MFDIGFFRMRLNRTPFLAIALFLFPIVWSGIIAPANAAENVEHVVTTAVIGSWPVDLHPLTSDELGHVTVKRFLNRPLLEQGSNGPVCLHCVSVPTEVDGSLRFTQAADGKVETVARYVIRPDARWGDGVSITTADVAFTWKVINHAGRALAALDSRSTEIKDVRIIDMRTFEVAYSGMLCATRLTVPPIVPSHLEEAIWEADPKSYFERSLYRTKPETPGLYLGPFRLNRMSGKALRLVRNVYWAGHPPTFDVVIATVVANKSDLESLVRDRKVDTFTTLEFDVGRRLAQDMADKYTAFYAPSDFLVHLRPNFDNPILSDLRVRKALMYGLDREALVAALLDNKGTVAQSLLSPFMPGYAVVDRYTYNPQKAASLLDEAGWVKGKDGHRHNSGGKPLKFEIRYRRTQPWIDLAPQLAKAWNNLGAQVDLVEDPSLTGEAVDSRVRYPGLVGFSEWLLGGVEVARYWYHSAMVPTAENGWQGSNYFGIKVPAFDAAMDRLLTAGCAVEPRREALVDLQKAYAEGLPALPLWFGTVITLSDHRLEGTVNPRTFSAAPVEDWRLRQ</sequence>
<dbReference type="GO" id="GO:0015833">
    <property type="term" value="P:peptide transport"/>
    <property type="evidence" value="ECO:0007669"/>
    <property type="project" value="TreeGrafter"/>
</dbReference>
<dbReference type="OrthoDB" id="9803988at2"/>
<evidence type="ECO:0000256" key="1">
    <source>
        <dbReference type="ARBA" id="ARBA00004418"/>
    </source>
</evidence>
<dbReference type="PANTHER" id="PTHR30290">
    <property type="entry name" value="PERIPLASMIC BINDING COMPONENT OF ABC TRANSPORTER"/>
    <property type="match status" value="1"/>
</dbReference>
<dbReference type="InterPro" id="IPR039424">
    <property type="entry name" value="SBP_5"/>
</dbReference>
<dbReference type="Gene3D" id="3.40.190.10">
    <property type="entry name" value="Periplasmic binding protein-like II"/>
    <property type="match status" value="1"/>
</dbReference>
<dbReference type="PIRSF" id="PIRSF002741">
    <property type="entry name" value="MppA"/>
    <property type="match status" value="1"/>
</dbReference>
<dbReference type="AlphaFoldDB" id="A0A560HAZ6"/>
<gene>
    <name evidence="6" type="ORF">FBZ90_105328</name>
</gene>
<dbReference type="GO" id="GO:1904680">
    <property type="term" value="F:peptide transmembrane transporter activity"/>
    <property type="evidence" value="ECO:0007669"/>
    <property type="project" value="TreeGrafter"/>
</dbReference>
<evidence type="ECO:0000259" key="5">
    <source>
        <dbReference type="Pfam" id="PF00496"/>
    </source>
</evidence>
<keyword evidence="7" id="KW-1185">Reference proteome</keyword>
<comment type="subcellular location">
    <subcellularLocation>
        <location evidence="1">Periplasm</location>
    </subcellularLocation>
</comment>
<dbReference type="SUPFAM" id="SSF53850">
    <property type="entry name" value="Periplasmic binding protein-like II"/>
    <property type="match status" value="1"/>
</dbReference>
<dbReference type="InterPro" id="IPR030678">
    <property type="entry name" value="Peptide/Ni-bd"/>
</dbReference>
<dbReference type="GO" id="GO:0030288">
    <property type="term" value="C:outer membrane-bounded periplasmic space"/>
    <property type="evidence" value="ECO:0007669"/>
    <property type="project" value="UniProtKB-ARBA"/>
</dbReference>
<dbReference type="RefSeq" id="WP_145731905.1">
    <property type="nucleotide sequence ID" value="NZ_VITR01000005.1"/>
</dbReference>
<name>A0A560HAZ6_9PROT</name>